<feature type="region of interest" description="Disordered" evidence="1">
    <location>
        <begin position="1"/>
        <end position="47"/>
    </location>
</feature>
<evidence type="ECO:0000256" key="1">
    <source>
        <dbReference type="SAM" id="MobiDB-lite"/>
    </source>
</evidence>
<dbReference type="AlphaFoldDB" id="A0A835HYC8"/>
<name>A0A835HYC8_9MAGN</name>
<evidence type="ECO:0000313" key="2">
    <source>
        <dbReference type="EMBL" id="KAF9607394.1"/>
    </source>
</evidence>
<evidence type="ECO:0000313" key="3">
    <source>
        <dbReference type="Proteomes" id="UP000631114"/>
    </source>
</evidence>
<feature type="region of interest" description="Disordered" evidence="1">
    <location>
        <begin position="129"/>
        <end position="169"/>
    </location>
</feature>
<organism evidence="2 3">
    <name type="scientific">Coptis chinensis</name>
    <dbReference type="NCBI Taxonomy" id="261450"/>
    <lineage>
        <taxon>Eukaryota</taxon>
        <taxon>Viridiplantae</taxon>
        <taxon>Streptophyta</taxon>
        <taxon>Embryophyta</taxon>
        <taxon>Tracheophyta</taxon>
        <taxon>Spermatophyta</taxon>
        <taxon>Magnoliopsida</taxon>
        <taxon>Ranunculales</taxon>
        <taxon>Ranunculaceae</taxon>
        <taxon>Coptidoideae</taxon>
        <taxon>Coptis</taxon>
    </lineage>
</organism>
<dbReference type="EMBL" id="JADFTS010000005">
    <property type="protein sequence ID" value="KAF9607394.1"/>
    <property type="molecule type" value="Genomic_DNA"/>
</dbReference>
<gene>
    <name evidence="2" type="ORF">IFM89_034627</name>
</gene>
<protein>
    <submittedName>
        <fullName evidence="2">Uncharacterized protein</fullName>
    </submittedName>
</protein>
<feature type="compositionally biased region" description="Basic residues" evidence="1">
    <location>
        <begin position="153"/>
        <end position="169"/>
    </location>
</feature>
<feature type="compositionally biased region" description="Basic and acidic residues" evidence="1">
    <location>
        <begin position="9"/>
        <end position="22"/>
    </location>
</feature>
<keyword evidence="3" id="KW-1185">Reference proteome</keyword>
<dbReference type="PANTHER" id="PTHR37255:SF1">
    <property type="entry name" value="OS07G0669600 PROTEIN"/>
    <property type="match status" value="1"/>
</dbReference>
<reference evidence="2 3" key="1">
    <citation type="submission" date="2020-10" db="EMBL/GenBank/DDBJ databases">
        <title>The Coptis chinensis genome and diversification of protoberbering-type alkaloids.</title>
        <authorList>
            <person name="Wang B."/>
            <person name="Shu S."/>
            <person name="Song C."/>
            <person name="Liu Y."/>
        </authorList>
    </citation>
    <scope>NUCLEOTIDE SEQUENCE [LARGE SCALE GENOMIC DNA]</scope>
    <source>
        <strain evidence="2">HL-2020</strain>
        <tissue evidence="2">Leaf</tissue>
    </source>
</reference>
<dbReference type="PANTHER" id="PTHR37255">
    <property type="entry name" value="OS07G0669600 PROTEIN"/>
    <property type="match status" value="1"/>
</dbReference>
<dbReference type="Proteomes" id="UP000631114">
    <property type="component" value="Unassembled WGS sequence"/>
</dbReference>
<accession>A0A835HYC8</accession>
<feature type="compositionally biased region" description="Acidic residues" evidence="1">
    <location>
        <begin position="132"/>
        <end position="141"/>
    </location>
</feature>
<sequence>MHHNKNKKKMEEPGLTEEERKAMRGSKFAPLSSRPPTTRLAHPGGPLTTNKAAALAKFLERKLQEPDGLASLNPALLERAVQNAKETVLASKPLINYDFLLTIIPLIMSVTWSGSSTSGRVIRHVASFGDPELPDSGEEDEGKIQNNVTETKPKKHKKKKNKKKVPVLA</sequence>
<dbReference type="OrthoDB" id="1931944at2759"/>
<proteinExistence type="predicted"/>
<comment type="caution">
    <text evidence="2">The sequence shown here is derived from an EMBL/GenBank/DDBJ whole genome shotgun (WGS) entry which is preliminary data.</text>
</comment>